<dbReference type="Proteomes" id="UP000023152">
    <property type="component" value="Unassembled WGS sequence"/>
</dbReference>
<dbReference type="OrthoDB" id="412600at2759"/>
<protein>
    <submittedName>
        <fullName evidence="1">Uncharacterized protein</fullName>
    </submittedName>
</protein>
<comment type="caution">
    <text evidence="1">The sequence shown here is derived from an EMBL/GenBank/DDBJ whole genome shotgun (WGS) entry which is preliminary data.</text>
</comment>
<evidence type="ECO:0000313" key="1">
    <source>
        <dbReference type="EMBL" id="ETO01042.1"/>
    </source>
</evidence>
<organism evidence="1 2">
    <name type="scientific">Reticulomyxa filosa</name>
    <dbReference type="NCBI Taxonomy" id="46433"/>
    <lineage>
        <taxon>Eukaryota</taxon>
        <taxon>Sar</taxon>
        <taxon>Rhizaria</taxon>
        <taxon>Retaria</taxon>
        <taxon>Foraminifera</taxon>
        <taxon>Monothalamids</taxon>
        <taxon>Reticulomyxidae</taxon>
        <taxon>Reticulomyxa</taxon>
    </lineage>
</organism>
<accession>X6LIR7</accession>
<gene>
    <name evidence="1" type="ORF">RFI_36398</name>
</gene>
<dbReference type="AlphaFoldDB" id="X6LIR7"/>
<keyword evidence="2" id="KW-1185">Reference proteome</keyword>
<reference evidence="1 2" key="1">
    <citation type="journal article" date="2013" name="Curr. Biol.">
        <title>The Genome of the Foraminiferan Reticulomyxa filosa.</title>
        <authorList>
            <person name="Glockner G."/>
            <person name="Hulsmann N."/>
            <person name="Schleicher M."/>
            <person name="Noegel A.A."/>
            <person name="Eichinger L."/>
            <person name="Gallinger C."/>
            <person name="Pawlowski J."/>
            <person name="Sierra R."/>
            <person name="Euteneuer U."/>
            <person name="Pillet L."/>
            <person name="Moustafa A."/>
            <person name="Platzer M."/>
            <person name="Groth M."/>
            <person name="Szafranski K."/>
            <person name="Schliwa M."/>
        </authorList>
    </citation>
    <scope>NUCLEOTIDE SEQUENCE [LARGE SCALE GENOMIC DNA]</scope>
</reference>
<name>X6LIR7_RETFI</name>
<dbReference type="EMBL" id="ASPP01039392">
    <property type="protein sequence ID" value="ETO01042.1"/>
    <property type="molecule type" value="Genomic_DNA"/>
</dbReference>
<proteinExistence type="predicted"/>
<sequence length="210" mass="24634">MYIDTIVVCCCIFNCVEMQKRVAVICVSYDFVRVQPIANIIDIKWEDTWQNPVLCGDIYLLYSSIASDSKHAHCVIGRELIRFVKEPKKRSLFVIDFKDIKIIPTHYSLKHYIIFNTGRLRNWKFEPSDDSTDGVNGQWMSMITNNNDQLLNRKVATHTWTIYSYVVDITYRGTKNNCVFWCWNEVAMEYHGPPSPKGVKEVCNLFYFIF</sequence>
<evidence type="ECO:0000313" key="2">
    <source>
        <dbReference type="Proteomes" id="UP000023152"/>
    </source>
</evidence>